<dbReference type="EMBL" id="JAGKQH010000011">
    <property type="protein sequence ID" value="KAG6589229.1"/>
    <property type="molecule type" value="Genomic_DNA"/>
</dbReference>
<protein>
    <submittedName>
        <fullName evidence="1">Uncharacterized protein</fullName>
    </submittedName>
</protein>
<evidence type="ECO:0000313" key="2">
    <source>
        <dbReference type="Proteomes" id="UP000685013"/>
    </source>
</evidence>
<feature type="non-terminal residue" evidence="1">
    <location>
        <position position="1"/>
    </location>
</feature>
<accession>A0AAV6MYX6</accession>
<keyword evidence="2" id="KW-1185">Reference proteome</keyword>
<gene>
    <name evidence="1" type="ORF">SDJN03_17794</name>
</gene>
<proteinExistence type="predicted"/>
<dbReference type="AlphaFoldDB" id="A0AAV6MYX6"/>
<name>A0AAV6MYX6_9ROSI</name>
<organism evidence="1 2">
    <name type="scientific">Cucurbita argyrosperma subsp. sororia</name>
    <dbReference type="NCBI Taxonomy" id="37648"/>
    <lineage>
        <taxon>Eukaryota</taxon>
        <taxon>Viridiplantae</taxon>
        <taxon>Streptophyta</taxon>
        <taxon>Embryophyta</taxon>
        <taxon>Tracheophyta</taxon>
        <taxon>Spermatophyta</taxon>
        <taxon>Magnoliopsida</taxon>
        <taxon>eudicotyledons</taxon>
        <taxon>Gunneridae</taxon>
        <taxon>Pentapetalae</taxon>
        <taxon>rosids</taxon>
        <taxon>fabids</taxon>
        <taxon>Cucurbitales</taxon>
        <taxon>Cucurbitaceae</taxon>
        <taxon>Cucurbiteae</taxon>
        <taxon>Cucurbita</taxon>
    </lineage>
</organism>
<reference evidence="1 2" key="1">
    <citation type="journal article" date="2021" name="Hortic Res">
        <title>The domestication of Cucurbita argyrosperma as revealed by the genome of its wild relative.</title>
        <authorList>
            <person name="Barrera-Redondo J."/>
            <person name="Sanchez-de la Vega G."/>
            <person name="Aguirre-Liguori J.A."/>
            <person name="Castellanos-Morales G."/>
            <person name="Gutierrez-Guerrero Y.T."/>
            <person name="Aguirre-Dugua X."/>
            <person name="Aguirre-Planter E."/>
            <person name="Tenaillon M.I."/>
            <person name="Lira-Saade R."/>
            <person name="Eguiarte L.E."/>
        </authorList>
    </citation>
    <scope>NUCLEOTIDE SEQUENCE [LARGE SCALE GENOMIC DNA]</scope>
    <source>
        <strain evidence="1">JBR-2021</strain>
    </source>
</reference>
<evidence type="ECO:0000313" key="1">
    <source>
        <dbReference type="EMBL" id="KAG6589229.1"/>
    </source>
</evidence>
<sequence>MEFGMTFQLALKHLKSMLALAFQSSRRKKLASQLIQIEQEFCSWHTFSVIRIEVIVKTHRFRPFSFFNLREEQSRAEITTICLLDDRKYPISLPTCEGDRSSSLTFHLYRILILRCAPNSVRGYRSLATSYT</sequence>
<comment type="caution">
    <text evidence="1">The sequence shown here is derived from an EMBL/GenBank/DDBJ whole genome shotgun (WGS) entry which is preliminary data.</text>
</comment>
<dbReference type="Proteomes" id="UP000685013">
    <property type="component" value="Chromosome 11"/>
</dbReference>